<gene>
    <name evidence="4" type="ordered locus">Mhun_2037</name>
</gene>
<proteinExistence type="predicted"/>
<dbReference type="PROSITE" id="PS50110">
    <property type="entry name" value="RESPONSE_REGULATORY"/>
    <property type="match status" value="1"/>
</dbReference>
<dbReference type="CDD" id="cd00156">
    <property type="entry name" value="REC"/>
    <property type="match status" value="1"/>
</dbReference>
<dbReference type="AlphaFoldDB" id="Q2FMC5"/>
<dbReference type="InParanoid" id="Q2FMC5"/>
<dbReference type="GO" id="GO:0000160">
    <property type="term" value="P:phosphorelay signal transduction system"/>
    <property type="evidence" value="ECO:0007669"/>
    <property type="project" value="InterPro"/>
</dbReference>
<feature type="domain" description="Response regulatory" evidence="3">
    <location>
        <begin position="18"/>
        <end position="133"/>
    </location>
</feature>
<evidence type="ECO:0000259" key="3">
    <source>
        <dbReference type="PROSITE" id="PS50110"/>
    </source>
</evidence>
<accession>Q2FMC5</accession>
<dbReference type="SUPFAM" id="SSF52172">
    <property type="entry name" value="CheY-like"/>
    <property type="match status" value="1"/>
</dbReference>
<dbReference type="STRING" id="323259.Mhun_2037"/>
<reference evidence="5" key="1">
    <citation type="journal article" date="2016" name="Stand. Genomic Sci.">
        <title>Complete genome sequence of Methanospirillum hungatei type strain JF1.</title>
        <authorList>
            <person name="Gunsalus R.P."/>
            <person name="Cook L.E."/>
            <person name="Crable B."/>
            <person name="Rohlin L."/>
            <person name="McDonald E."/>
            <person name="Mouttaki H."/>
            <person name="Sieber J.R."/>
            <person name="Poweleit N."/>
            <person name="Zhou H."/>
            <person name="Lapidus A.L."/>
            <person name="Daligault H.E."/>
            <person name="Land M."/>
            <person name="Gilna P."/>
            <person name="Ivanova N."/>
            <person name="Kyrpides N."/>
            <person name="Culley D.E."/>
            <person name="McInerney M.J."/>
        </authorList>
    </citation>
    <scope>NUCLEOTIDE SEQUENCE [LARGE SCALE GENOMIC DNA]</scope>
    <source>
        <strain evidence="5">ATCC 27890 / DSM 864 / NBRC 100397 / JF-1</strain>
    </source>
</reference>
<name>Q2FMC5_METHJ</name>
<protein>
    <submittedName>
        <fullName evidence="4">Response regulator receiver domain protein (CheY-like)</fullName>
    </submittedName>
</protein>
<dbReference type="Gene3D" id="3.40.50.2300">
    <property type="match status" value="1"/>
</dbReference>
<dbReference type="PANTHER" id="PTHR44591">
    <property type="entry name" value="STRESS RESPONSE REGULATOR PROTEIN 1"/>
    <property type="match status" value="1"/>
</dbReference>
<dbReference type="InterPro" id="IPR011006">
    <property type="entry name" value="CheY-like_superfamily"/>
</dbReference>
<evidence type="ECO:0000313" key="4">
    <source>
        <dbReference type="EMBL" id="ABD41745.1"/>
    </source>
</evidence>
<dbReference type="RefSeq" id="WP_011449004.1">
    <property type="nucleotide sequence ID" value="NC_007796.1"/>
</dbReference>
<sequence>MHNRPCIGKSYSDREKLSLIYVDDNHLMLDVMKHFLERDLTIDVQTFLSPKNAISYLKTHPMDLILSDYEMPDMNGAEFLLHLRSQGINTPFILYTSNNHEEISADIFKQEYVHYISKCGPIEQHITRLKEIIQKYDNITKSDLYGTTSSNTDLDLIITNL</sequence>
<dbReference type="EnsemblBacteria" id="ABD41745">
    <property type="protein sequence ID" value="ABD41745"/>
    <property type="gene ID" value="Mhun_2037"/>
</dbReference>
<evidence type="ECO:0000313" key="5">
    <source>
        <dbReference type="Proteomes" id="UP000001941"/>
    </source>
</evidence>
<keyword evidence="1 2" id="KW-0597">Phosphoprotein</keyword>
<feature type="modified residue" description="4-aspartylphosphate" evidence="2">
    <location>
        <position position="68"/>
    </location>
</feature>
<dbReference type="EMBL" id="CP000254">
    <property type="protein sequence ID" value="ABD41745.1"/>
    <property type="molecule type" value="Genomic_DNA"/>
</dbReference>
<dbReference type="GeneID" id="3922153"/>
<dbReference type="Proteomes" id="UP000001941">
    <property type="component" value="Chromosome"/>
</dbReference>
<keyword evidence="5" id="KW-1185">Reference proteome</keyword>
<dbReference type="SMART" id="SM00448">
    <property type="entry name" value="REC"/>
    <property type="match status" value="1"/>
</dbReference>
<evidence type="ECO:0000256" key="1">
    <source>
        <dbReference type="ARBA" id="ARBA00022553"/>
    </source>
</evidence>
<evidence type="ECO:0000256" key="2">
    <source>
        <dbReference type="PROSITE-ProRule" id="PRU00169"/>
    </source>
</evidence>
<dbReference type="eggNOG" id="arCOG02385">
    <property type="taxonomic scope" value="Archaea"/>
</dbReference>
<dbReference type="InterPro" id="IPR001789">
    <property type="entry name" value="Sig_transdc_resp-reg_receiver"/>
</dbReference>
<dbReference type="InterPro" id="IPR050595">
    <property type="entry name" value="Bact_response_regulator"/>
</dbReference>
<dbReference type="PANTHER" id="PTHR44591:SF3">
    <property type="entry name" value="RESPONSE REGULATORY DOMAIN-CONTAINING PROTEIN"/>
    <property type="match status" value="1"/>
</dbReference>
<dbReference type="HOGENOM" id="CLU_000445_69_8_2"/>
<organism evidence="4 5">
    <name type="scientific">Methanospirillum hungatei JF-1 (strain ATCC 27890 / DSM 864 / NBRC 100397 / JF-1)</name>
    <dbReference type="NCBI Taxonomy" id="323259"/>
    <lineage>
        <taxon>Archaea</taxon>
        <taxon>Methanobacteriati</taxon>
        <taxon>Methanobacteriota</taxon>
        <taxon>Stenosarchaea group</taxon>
        <taxon>Methanomicrobia</taxon>
        <taxon>Methanomicrobiales</taxon>
        <taxon>Methanospirillaceae</taxon>
        <taxon>Methanospirillum</taxon>
    </lineage>
</organism>
<dbReference type="KEGG" id="mhu:Mhun_2037"/>
<dbReference type="Pfam" id="PF00072">
    <property type="entry name" value="Response_reg"/>
    <property type="match status" value="1"/>
</dbReference>